<organism evidence="1">
    <name type="scientific">uncultured Caudovirales phage</name>
    <dbReference type="NCBI Taxonomy" id="2100421"/>
    <lineage>
        <taxon>Viruses</taxon>
        <taxon>Duplodnaviria</taxon>
        <taxon>Heunggongvirae</taxon>
        <taxon>Uroviricota</taxon>
        <taxon>Caudoviricetes</taxon>
        <taxon>Peduoviridae</taxon>
        <taxon>Maltschvirus</taxon>
        <taxon>Maltschvirus maltsch</taxon>
    </lineage>
</organism>
<evidence type="ECO:0000313" key="1">
    <source>
        <dbReference type="EMBL" id="CAB4162028.1"/>
    </source>
</evidence>
<protein>
    <submittedName>
        <fullName evidence="1">Uncharacterized protein</fullName>
    </submittedName>
</protein>
<accession>A0A6J5NYB7</accession>
<reference evidence="1" key="1">
    <citation type="submission" date="2020-04" db="EMBL/GenBank/DDBJ databases">
        <authorList>
            <person name="Chiriac C."/>
            <person name="Salcher M."/>
            <person name="Ghai R."/>
            <person name="Kavagutti S V."/>
        </authorList>
    </citation>
    <scope>NUCLEOTIDE SEQUENCE</scope>
</reference>
<dbReference type="EMBL" id="LR796728">
    <property type="protein sequence ID" value="CAB4162028.1"/>
    <property type="molecule type" value="Genomic_DNA"/>
</dbReference>
<gene>
    <name evidence="1" type="ORF">UFOVP791_18</name>
</gene>
<proteinExistence type="predicted"/>
<sequence length="41" mass="4441">MALSLSVVGAMESLVDSIVPLRPTLDEAVDLGESLSFRYQM</sequence>
<name>A0A6J5NYB7_9CAUD</name>